<dbReference type="Proteomes" id="UP000886842">
    <property type="component" value="Unassembled WGS sequence"/>
</dbReference>
<dbReference type="InterPro" id="IPR006311">
    <property type="entry name" value="TAT_signal"/>
</dbReference>
<name>A0A9D1KMB3_9ACTN</name>
<accession>A0A9D1KMB3</accession>
<dbReference type="Gene3D" id="3.40.190.10">
    <property type="entry name" value="Periplasmic binding protein-like II"/>
    <property type="match status" value="1"/>
</dbReference>
<reference evidence="1" key="2">
    <citation type="journal article" date="2021" name="PeerJ">
        <title>Extensive microbial diversity within the chicken gut microbiome revealed by metagenomics and culture.</title>
        <authorList>
            <person name="Gilroy R."/>
            <person name="Ravi A."/>
            <person name="Getino M."/>
            <person name="Pursley I."/>
            <person name="Horton D.L."/>
            <person name="Alikhan N.F."/>
            <person name="Baker D."/>
            <person name="Gharbi K."/>
            <person name="Hall N."/>
            <person name="Watson M."/>
            <person name="Adriaenssens E.M."/>
            <person name="Foster-Nyarko E."/>
            <person name="Jarju S."/>
            <person name="Secka A."/>
            <person name="Antonio M."/>
            <person name="Oren A."/>
            <person name="Chaudhuri R.R."/>
            <person name="La Ragione R."/>
            <person name="Hildebrand F."/>
            <person name="Pallen M.J."/>
        </authorList>
    </citation>
    <scope>NUCLEOTIDE SEQUENCE</scope>
    <source>
        <strain evidence="1">ChiGjej1B1-24693</strain>
    </source>
</reference>
<reference evidence="1" key="1">
    <citation type="submission" date="2020-10" db="EMBL/GenBank/DDBJ databases">
        <authorList>
            <person name="Gilroy R."/>
        </authorList>
    </citation>
    <scope>NUCLEOTIDE SEQUENCE</scope>
    <source>
        <strain evidence="1">ChiGjej1B1-24693</strain>
    </source>
</reference>
<evidence type="ECO:0000313" key="2">
    <source>
        <dbReference type="Proteomes" id="UP000886842"/>
    </source>
</evidence>
<comment type="caution">
    <text evidence="1">The sequence shown here is derived from an EMBL/GenBank/DDBJ whole genome shotgun (WGS) entry which is preliminary data.</text>
</comment>
<dbReference type="EMBL" id="DVLP01000331">
    <property type="protein sequence ID" value="HIT76144.1"/>
    <property type="molecule type" value="Genomic_DNA"/>
</dbReference>
<evidence type="ECO:0000313" key="1">
    <source>
        <dbReference type="EMBL" id="HIT76144.1"/>
    </source>
</evidence>
<feature type="non-terminal residue" evidence="1">
    <location>
        <position position="177"/>
    </location>
</feature>
<organism evidence="1 2">
    <name type="scientific">Candidatus Avipropionibacterium avicola</name>
    <dbReference type="NCBI Taxonomy" id="2840701"/>
    <lineage>
        <taxon>Bacteria</taxon>
        <taxon>Bacillati</taxon>
        <taxon>Actinomycetota</taxon>
        <taxon>Actinomycetes</taxon>
        <taxon>Propionibacteriales</taxon>
        <taxon>Propionibacteriaceae</taxon>
        <taxon>Propionibacteriaceae incertae sedis</taxon>
        <taxon>Candidatus Avipropionibacterium</taxon>
    </lineage>
</organism>
<sequence length="177" mass="18392">MTPSSHLTRRTVVRGLGAAAAAAVGIPALSACSNEGRGGGGSQAENQAVELPQHIPFEGVEPDLQGADGVSNGWLAYPADPPTVTDGPPGDGQPVSVLTMSNSPAPPALGRNAFWQELNNRLGFEISPSLVRAGDYSDRFQTAVAGDQLPDIFSFFPGEIPSLPDLLNEKAVDLTPY</sequence>
<dbReference type="PROSITE" id="PS51318">
    <property type="entry name" value="TAT"/>
    <property type="match status" value="1"/>
</dbReference>
<proteinExistence type="predicted"/>
<protein>
    <submittedName>
        <fullName evidence="1">Uncharacterized protein</fullName>
    </submittedName>
</protein>
<dbReference type="AlphaFoldDB" id="A0A9D1KMB3"/>
<gene>
    <name evidence="1" type="ORF">IAA98_11200</name>
</gene>